<sequence>MRQSIYRTLELIEAAKKKAAESCMEKEMSFEEWKVINNHLENAHIRIVDAINKDSMLNEREVL</sequence>
<dbReference type="GeneID" id="11536854"/>
<dbReference type="Proteomes" id="UP000005445">
    <property type="component" value="Segment"/>
</dbReference>
<accession>G9B1U9</accession>
<reference evidence="1 2" key="1">
    <citation type="submission" date="2013-01" db="EMBL/GenBank/DDBJ databases">
        <title>Large myovirus of Bacillus.</title>
        <authorList>
            <person name="Klumpp J."/>
            <person name="Beyer W."/>
            <person name="Loessner M.J."/>
        </authorList>
    </citation>
    <scope>NUCLEOTIDE SEQUENCE [LARGE SCALE GENOMIC DNA]</scope>
</reference>
<keyword evidence="2" id="KW-1185">Reference proteome</keyword>
<name>G9B1U9_9CAUD</name>
<dbReference type="OrthoDB" id="24404at10239"/>
<organism evidence="1 2">
    <name type="scientific">Bacillus phage W.Ph</name>
    <dbReference type="NCBI Taxonomy" id="764595"/>
    <lineage>
        <taxon>Viruses</taxon>
        <taxon>Duplodnaviria</taxon>
        <taxon>Heunggongvirae</taxon>
        <taxon>Uroviricota</taxon>
        <taxon>Caudoviricetes</taxon>
        <taxon>Herelleviridae</taxon>
        <taxon>Bastillevirinae</taxon>
        <taxon>Wphvirus</taxon>
        <taxon>Wphvirus WPh</taxon>
    </lineage>
</organism>
<dbReference type="EMBL" id="HM144387">
    <property type="protein sequence ID" value="ADH03344.1"/>
    <property type="molecule type" value="Genomic_DNA"/>
</dbReference>
<evidence type="ECO:0000313" key="2">
    <source>
        <dbReference type="Proteomes" id="UP000005445"/>
    </source>
</evidence>
<dbReference type="RefSeq" id="YP_004957213.1">
    <property type="nucleotide sequence ID" value="NC_016563.1"/>
</dbReference>
<proteinExistence type="predicted"/>
<evidence type="ECO:0000313" key="1">
    <source>
        <dbReference type="EMBL" id="ADH03344.1"/>
    </source>
</evidence>
<protein>
    <submittedName>
        <fullName evidence="1">Gp198</fullName>
    </submittedName>
</protein>
<dbReference type="KEGG" id="vg:11536854"/>